<protein>
    <submittedName>
        <fullName evidence="5">Methyltransferase domain-containing protein</fullName>
    </submittedName>
</protein>
<dbReference type="PROSITE" id="PS51585">
    <property type="entry name" value="SAM_MT_TPMT"/>
    <property type="match status" value="1"/>
</dbReference>
<dbReference type="Gene3D" id="3.40.50.150">
    <property type="entry name" value="Vaccinia Virus protein VP39"/>
    <property type="match status" value="1"/>
</dbReference>
<dbReference type="InterPro" id="IPR029063">
    <property type="entry name" value="SAM-dependent_MTases_sf"/>
</dbReference>
<reference evidence="5 6" key="1">
    <citation type="submission" date="2020-02" db="EMBL/GenBank/DDBJ databases">
        <authorList>
            <person name="Kim M.K."/>
        </authorList>
    </citation>
    <scope>NUCLEOTIDE SEQUENCE [LARGE SCALE GENOMIC DNA]</scope>
    <source>
        <strain evidence="5 6">17J57-3</strain>
    </source>
</reference>
<dbReference type="PANTHER" id="PTHR32183">
    <property type="match status" value="1"/>
</dbReference>
<dbReference type="Proteomes" id="UP000482155">
    <property type="component" value="Unassembled WGS sequence"/>
</dbReference>
<keyword evidence="6" id="KW-1185">Reference proteome</keyword>
<sequence length="202" mass="22029">MAGPTRDFWEERFATSSTPWDRGGPNPQLRQWIDGGEIAPPQQVIVPGCGRGWEVAELVAAGVAVTGLDFAAGAISACREMLDARGLKADLQQADVLAWKPASPVDAVYEQTCLCALHPDHWQAYARQLRDWLKPGGKLLALLAQVPSPDAEHGVIKGPPYHCDINAVRALFPASEWVWPKPPYPRLETGPIAELAVVLVRR</sequence>
<keyword evidence="2 5" id="KW-0489">Methyltransferase</keyword>
<keyword evidence="3 5" id="KW-0808">Transferase</keyword>
<organism evidence="5 6">
    <name type="scientific">Noviherbaspirillum galbum</name>
    <dbReference type="NCBI Taxonomy" id="2709383"/>
    <lineage>
        <taxon>Bacteria</taxon>
        <taxon>Pseudomonadati</taxon>
        <taxon>Pseudomonadota</taxon>
        <taxon>Betaproteobacteria</taxon>
        <taxon>Burkholderiales</taxon>
        <taxon>Oxalobacteraceae</taxon>
        <taxon>Noviherbaspirillum</taxon>
    </lineage>
</organism>
<dbReference type="GO" id="GO:0008757">
    <property type="term" value="F:S-adenosylmethionine-dependent methyltransferase activity"/>
    <property type="evidence" value="ECO:0007669"/>
    <property type="project" value="InterPro"/>
</dbReference>
<evidence type="ECO:0000256" key="4">
    <source>
        <dbReference type="ARBA" id="ARBA00022691"/>
    </source>
</evidence>
<accession>A0A6B3SSE8</accession>
<gene>
    <name evidence="5" type="ORF">G3574_21665</name>
</gene>
<evidence type="ECO:0000313" key="5">
    <source>
        <dbReference type="EMBL" id="NEX63693.1"/>
    </source>
</evidence>
<dbReference type="RefSeq" id="WP_163967628.1">
    <property type="nucleotide sequence ID" value="NZ_JAAIVB010000074.1"/>
</dbReference>
<proteinExistence type="predicted"/>
<name>A0A6B3SSE8_9BURK</name>
<evidence type="ECO:0000256" key="1">
    <source>
        <dbReference type="ARBA" id="ARBA00022553"/>
    </source>
</evidence>
<dbReference type="PANTHER" id="PTHR32183:SF6">
    <property type="entry name" value="CYSTEINE SULFINATE DESULFINASE_CYSTEINE DESULFURASE AND RELATED ENZYMES"/>
    <property type="match status" value="1"/>
</dbReference>
<keyword evidence="4" id="KW-0949">S-adenosyl-L-methionine</keyword>
<keyword evidence="1" id="KW-0597">Phosphoprotein</keyword>
<dbReference type="SUPFAM" id="SSF53335">
    <property type="entry name" value="S-adenosyl-L-methionine-dependent methyltransferases"/>
    <property type="match status" value="1"/>
</dbReference>
<dbReference type="InterPro" id="IPR008854">
    <property type="entry name" value="TPMT"/>
</dbReference>
<dbReference type="EMBL" id="JAAIVB010000074">
    <property type="protein sequence ID" value="NEX63693.1"/>
    <property type="molecule type" value="Genomic_DNA"/>
</dbReference>
<dbReference type="GO" id="GO:0032259">
    <property type="term" value="P:methylation"/>
    <property type="evidence" value="ECO:0007669"/>
    <property type="project" value="UniProtKB-KW"/>
</dbReference>
<dbReference type="CDD" id="cd02440">
    <property type="entry name" value="AdoMet_MTases"/>
    <property type="match status" value="1"/>
</dbReference>
<evidence type="ECO:0000313" key="6">
    <source>
        <dbReference type="Proteomes" id="UP000482155"/>
    </source>
</evidence>
<evidence type="ECO:0000256" key="2">
    <source>
        <dbReference type="ARBA" id="ARBA00022603"/>
    </source>
</evidence>
<dbReference type="Pfam" id="PF05724">
    <property type="entry name" value="TPMT"/>
    <property type="match status" value="1"/>
</dbReference>
<evidence type="ECO:0000256" key="3">
    <source>
        <dbReference type="ARBA" id="ARBA00022679"/>
    </source>
</evidence>
<comment type="caution">
    <text evidence="5">The sequence shown here is derived from an EMBL/GenBank/DDBJ whole genome shotgun (WGS) entry which is preliminary data.</text>
</comment>
<dbReference type="AlphaFoldDB" id="A0A6B3SSE8"/>